<protein>
    <submittedName>
        <fullName evidence="9">Cytochrome P450</fullName>
    </submittedName>
</protein>
<dbReference type="RefSeq" id="WP_123818902.1">
    <property type="nucleotide sequence ID" value="NZ_RKQG01000001.1"/>
</dbReference>
<dbReference type="PROSITE" id="PS00086">
    <property type="entry name" value="CYTOCHROME_P450"/>
    <property type="match status" value="1"/>
</dbReference>
<accession>A0A3N4RPV3</accession>
<dbReference type="Gene3D" id="1.10.630.10">
    <property type="entry name" value="Cytochrome P450"/>
    <property type="match status" value="1"/>
</dbReference>
<dbReference type="GO" id="GO:0004497">
    <property type="term" value="F:monooxygenase activity"/>
    <property type="evidence" value="ECO:0007669"/>
    <property type="project" value="UniProtKB-KW"/>
</dbReference>
<evidence type="ECO:0000256" key="7">
    <source>
        <dbReference type="RuleBase" id="RU000461"/>
    </source>
</evidence>
<feature type="compositionally biased region" description="Low complexity" evidence="8">
    <location>
        <begin position="10"/>
        <end position="26"/>
    </location>
</feature>
<dbReference type="GO" id="GO:0020037">
    <property type="term" value="F:heme binding"/>
    <property type="evidence" value="ECO:0007669"/>
    <property type="project" value="InterPro"/>
</dbReference>
<feature type="region of interest" description="Disordered" evidence="8">
    <location>
        <begin position="1"/>
        <end position="26"/>
    </location>
</feature>
<dbReference type="PRINTS" id="PR00385">
    <property type="entry name" value="P450"/>
</dbReference>
<dbReference type="InterPro" id="IPR036396">
    <property type="entry name" value="Cyt_P450_sf"/>
</dbReference>
<dbReference type="CDD" id="cd11029">
    <property type="entry name" value="CYP107-like"/>
    <property type="match status" value="1"/>
</dbReference>
<comment type="similarity">
    <text evidence="1 7">Belongs to the cytochrome P450 family.</text>
</comment>
<evidence type="ECO:0000256" key="3">
    <source>
        <dbReference type="ARBA" id="ARBA00022723"/>
    </source>
</evidence>
<evidence type="ECO:0000256" key="6">
    <source>
        <dbReference type="ARBA" id="ARBA00023033"/>
    </source>
</evidence>
<evidence type="ECO:0000256" key="1">
    <source>
        <dbReference type="ARBA" id="ARBA00010617"/>
    </source>
</evidence>
<dbReference type="GO" id="GO:0005506">
    <property type="term" value="F:iron ion binding"/>
    <property type="evidence" value="ECO:0007669"/>
    <property type="project" value="InterPro"/>
</dbReference>
<dbReference type="PANTHER" id="PTHR46696">
    <property type="entry name" value="P450, PUTATIVE (EUROFUNG)-RELATED"/>
    <property type="match status" value="1"/>
</dbReference>
<evidence type="ECO:0000256" key="4">
    <source>
        <dbReference type="ARBA" id="ARBA00023002"/>
    </source>
</evidence>
<evidence type="ECO:0000313" key="9">
    <source>
        <dbReference type="EMBL" id="RPE35442.1"/>
    </source>
</evidence>
<name>A0A3N4RPV3_9ACTN</name>
<evidence type="ECO:0000256" key="2">
    <source>
        <dbReference type="ARBA" id="ARBA00022617"/>
    </source>
</evidence>
<dbReference type="FunFam" id="1.10.630.10:FF:000018">
    <property type="entry name" value="Cytochrome P450 monooxygenase"/>
    <property type="match status" value="1"/>
</dbReference>
<evidence type="ECO:0000256" key="8">
    <source>
        <dbReference type="SAM" id="MobiDB-lite"/>
    </source>
</evidence>
<dbReference type="InterPro" id="IPR017972">
    <property type="entry name" value="Cyt_P450_CS"/>
</dbReference>
<evidence type="ECO:0000313" key="10">
    <source>
        <dbReference type="Proteomes" id="UP000266906"/>
    </source>
</evidence>
<sequence length="439" mass="46552">MTADRPFAPPAGSAPRPAGPARPAAGCPVLDPAGAALHAEAAELREQGPAVWVELPGGVRAWSVTRHAEIQALAADPRLSRDHRHWPDAHLAPEGWALAPFAFQDSFFNTHGAEHRRARARIAPAFSPRRVELLRPHVRETAERLVGALAALPPGTRADLRQTLSLPLTMTVICDLFGVPEHLRGALGHAIDTLMDSSLAPPAALAAQAELAVRLAELLAHKRAHPAADLTGDLLLSAGPDGHPLPEPLLLGTLFAMVGAGYETTVNLITSAAHELLTHPAELARAREGATGWADVIEETLRVEGPVMHLPLRYALADVDLGEGVLIRKGDPVLLGFAAAGRDPRVHPADPDAFDPGRPDKSHLAFGYGPHFCLGAHLARLEAETALSTLFARLPALALAEPDRPPARLPSMIVNGPATLDVVPRPLPAPEPDDRPRPC</sequence>
<feature type="region of interest" description="Disordered" evidence="8">
    <location>
        <begin position="418"/>
        <end position="439"/>
    </location>
</feature>
<keyword evidence="10" id="KW-1185">Reference proteome</keyword>
<keyword evidence="2 7" id="KW-0349">Heme</keyword>
<proteinExistence type="inferred from homology"/>
<gene>
    <name evidence="9" type="ORF">EDD38_3791</name>
</gene>
<reference evidence="9 10" key="1">
    <citation type="submission" date="2018-11" db="EMBL/GenBank/DDBJ databases">
        <title>Sequencing the genomes of 1000 actinobacteria strains.</title>
        <authorList>
            <person name="Klenk H.-P."/>
        </authorList>
    </citation>
    <scope>NUCLEOTIDE SEQUENCE [LARGE SCALE GENOMIC DNA]</scope>
    <source>
        <strain evidence="9 10">DSM 44781</strain>
    </source>
</reference>
<comment type="caution">
    <text evidence="9">The sequence shown here is derived from an EMBL/GenBank/DDBJ whole genome shotgun (WGS) entry which is preliminary data.</text>
</comment>
<dbReference type="GO" id="GO:0016705">
    <property type="term" value="F:oxidoreductase activity, acting on paired donors, with incorporation or reduction of molecular oxygen"/>
    <property type="evidence" value="ECO:0007669"/>
    <property type="project" value="InterPro"/>
</dbReference>
<keyword evidence="4 7" id="KW-0560">Oxidoreductase</keyword>
<keyword evidence="6 7" id="KW-0503">Monooxygenase</keyword>
<dbReference type="Pfam" id="PF00067">
    <property type="entry name" value="p450"/>
    <property type="match status" value="1"/>
</dbReference>
<keyword evidence="3 7" id="KW-0479">Metal-binding</keyword>
<evidence type="ECO:0000256" key="5">
    <source>
        <dbReference type="ARBA" id="ARBA00023004"/>
    </source>
</evidence>
<dbReference type="Proteomes" id="UP000266906">
    <property type="component" value="Unassembled WGS sequence"/>
</dbReference>
<dbReference type="PANTHER" id="PTHR46696:SF1">
    <property type="entry name" value="CYTOCHROME P450 YJIB-RELATED"/>
    <property type="match status" value="1"/>
</dbReference>
<dbReference type="PRINTS" id="PR00359">
    <property type="entry name" value="BP450"/>
</dbReference>
<dbReference type="InterPro" id="IPR002397">
    <property type="entry name" value="Cyt_P450_B"/>
</dbReference>
<dbReference type="SUPFAM" id="SSF48264">
    <property type="entry name" value="Cytochrome P450"/>
    <property type="match status" value="1"/>
</dbReference>
<organism evidence="9 10">
    <name type="scientific">Kitasatospora cineracea</name>
    <dbReference type="NCBI Taxonomy" id="88074"/>
    <lineage>
        <taxon>Bacteria</taxon>
        <taxon>Bacillati</taxon>
        <taxon>Actinomycetota</taxon>
        <taxon>Actinomycetes</taxon>
        <taxon>Kitasatosporales</taxon>
        <taxon>Streptomycetaceae</taxon>
        <taxon>Kitasatospora</taxon>
    </lineage>
</organism>
<keyword evidence="5 7" id="KW-0408">Iron</keyword>
<dbReference type="EMBL" id="RKQG01000001">
    <property type="protein sequence ID" value="RPE35442.1"/>
    <property type="molecule type" value="Genomic_DNA"/>
</dbReference>
<dbReference type="AlphaFoldDB" id="A0A3N4RPV3"/>
<dbReference type="InterPro" id="IPR001128">
    <property type="entry name" value="Cyt_P450"/>
</dbReference>